<dbReference type="SMART" id="SM00342">
    <property type="entry name" value="HTH_ARAC"/>
    <property type="match status" value="1"/>
</dbReference>
<dbReference type="InterPro" id="IPR018060">
    <property type="entry name" value="HTH_AraC"/>
</dbReference>
<dbReference type="GO" id="GO:0005829">
    <property type="term" value="C:cytosol"/>
    <property type="evidence" value="ECO:0007669"/>
    <property type="project" value="TreeGrafter"/>
</dbReference>
<dbReference type="OrthoDB" id="5722175at2"/>
<accession>A0A0W0ZB78</accession>
<reference evidence="5 6" key="1">
    <citation type="submission" date="2015-11" db="EMBL/GenBank/DDBJ databases">
        <title>Genomic analysis of 38 Legionella species identifies large and diverse effector repertoires.</title>
        <authorList>
            <person name="Burstein D."/>
            <person name="Amaro F."/>
            <person name="Zusman T."/>
            <person name="Lifshitz Z."/>
            <person name="Cohen O."/>
            <person name="Gilbert J.A."/>
            <person name="Pupko T."/>
            <person name="Shuman H.A."/>
            <person name="Segal G."/>
        </authorList>
    </citation>
    <scope>NUCLEOTIDE SEQUENCE [LARGE SCALE GENOMIC DNA]</scope>
    <source>
        <strain evidence="5 6">ATCC 49655</strain>
    </source>
</reference>
<dbReference type="PRINTS" id="PR00032">
    <property type="entry name" value="HTHARAC"/>
</dbReference>
<dbReference type="AlphaFoldDB" id="A0A0W0ZB78"/>
<evidence type="ECO:0000259" key="4">
    <source>
        <dbReference type="PROSITE" id="PS01124"/>
    </source>
</evidence>
<proteinExistence type="predicted"/>
<evidence type="ECO:0000313" key="5">
    <source>
        <dbReference type="EMBL" id="KTD66411.1"/>
    </source>
</evidence>
<dbReference type="GO" id="GO:0000976">
    <property type="term" value="F:transcription cis-regulatory region binding"/>
    <property type="evidence" value="ECO:0007669"/>
    <property type="project" value="TreeGrafter"/>
</dbReference>
<dbReference type="eggNOG" id="COG2207">
    <property type="taxonomic scope" value="Bacteria"/>
</dbReference>
<protein>
    <submittedName>
        <fullName evidence="5">Transcriptional regulator OruR, AraC family</fullName>
    </submittedName>
</protein>
<dbReference type="Pfam" id="PF12625">
    <property type="entry name" value="Arabinose_bd"/>
    <property type="match status" value="1"/>
</dbReference>
<keyword evidence="2" id="KW-0238">DNA-binding</keyword>
<evidence type="ECO:0000256" key="2">
    <source>
        <dbReference type="ARBA" id="ARBA00023125"/>
    </source>
</evidence>
<dbReference type="RefSeq" id="WP_018576248.1">
    <property type="nucleotide sequence ID" value="NZ_KB892384.1"/>
</dbReference>
<dbReference type="InterPro" id="IPR032687">
    <property type="entry name" value="AraC-type_N"/>
</dbReference>
<dbReference type="PANTHER" id="PTHR47894:SF1">
    <property type="entry name" value="HTH-TYPE TRANSCRIPTIONAL REGULATOR VQSM"/>
    <property type="match status" value="1"/>
</dbReference>
<evidence type="ECO:0000313" key="6">
    <source>
        <dbReference type="Proteomes" id="UP000054600"/>
    </source>
</evidence>
<dbReference type="PANTHER" id="PTHR47894">
    <property type="entry name" value="HTH-TYPE TRANSCRIPTIONAL REGULATOR GADX"/>
    <property type="match status" value="1"/>
</dbReference>
<dbReference type="STRING" id="1122169.Lsha_0093"/>
<dbReference type="InterPro" id="IPR020449">
    <property type="entry name" value="Tscrpt_reg_AraC-type_HTH"/>
</dbReference>
<dbReference type="PROSITE" id="PS01124">
    <property type="entry name" value="HTH_ARAC_FAMILY_2"/>
    <property type="match status" value="1"/>
</dbReference>
<sequence length="335" mass="38360">MDHVIAANYLSNLEKCLEQLGVEHFLDTINFDLARAQDPAAFLTLDELKYVIDEAYKLSNCPQLGLIFGKSLSIVNHGFLGYAAMSSPTLGEALRTTLSYLNVRTNLFHIELNMSEDFKTVAIDFATRINDPIISRFLLELAITHLVKMRTFLIGSSLPFLKIELNYDKPDYADFYQELFQTEIVFNSKYCRVLANAEELNYPVNFADDVSFQLAKAQLQEMVKNLALNEDLASKIKSILLNKNLNQISMEDIASQLCMSSRTLRRHLQRLNITYQELFDEVREQKAKAFLLNQHISMTEISFLLGFHDTSNFSKAFKRWTGSTPSEYREHHGIG</sequence>
<name>A0A0W0ZB78_9GAMM</name>
<evidence type="ECO:0000256" key="3">
    <source>
        <dbReference type="ARBA" id="ARBA00023163"/>
    </source>
</evidence>
<feature type="domain" description="HTH araC/xylS-type" evidence="4">
    <location>
        <begin position="234"/>
        <end position="331"/>
    </location>
</feature>
<dbReference type="Proteomes" id="UP000054600">
    <property type="component" value="Unassembled WGS sequence"/>
</dbReference>
<organism evidence="5 6">
    <name type="scientific">Legionella shakespearei DSM 23087</name>
    <dbReference type="NCBI Taxonomy" id="1122169"/>
    <lineage>
        <taxon>Bacteria</taxon>
        <taxon>Pseudomonadati</taxon>
        <taxon>Pseudomonadota</taxon>
        <taxon>Gammaproteobacteria</taxon>
        <taxon>Legionellales</taxon>
        <taxon>Legionellaceae</taxon>
        <taxon>Legionella</taxon>
    </lineage>
</organism>
<keyword evidence="3" id="KW-0804">Transcription</keyword>
<dbReference type="Gene3D" id="1.10.10.60">
    <property type="entry name" value="Homeodomain-like"/>
    <property type="match status" value="1"/>
</dbReference>
<keyword evidence="6" id="KW-1185">Reference proteome</keyword>
<evidence type="ECO:0000256" key="1">
    <source>
        <dbReference type="ARBA" id="ARBA00023015"/>
    </source>
</evidence>
<gene>
    <name evidence="5" type="ORF">Lsha_0093</name>
</gene>
<comment type="caution">
    <text evidence="5">The sequence shown here is derived from an EMBL/GenBank/DDBJ whole genome shotgun (WGS) entry which is preliminary data.</text>
</comment>
<dbReference type="PATRIC" id="fig|1122169.6.peg.100"/>
<dbReference type="SUPFAM" id="SSF46689">
    <property type="entry name" value="Homeodomain-like"/>
    <property type="match status" value="1"/>
</dbReference>
<keyword evidence="1" id="KW-0805">Transcription regulation</keyword>
<dbReference type="GO" id="GO:0003700">
    <property type="term" value="F:DNA-binding transcription factor activity"/>
    <property type="evidence" value="ECO:0007669"/>
    <property type="project" value="InterPro"/>
</dbReference>
<dbReference type="EMBL" id="LNYW01000004">
    <property type="protein sequence ID" value="KTD66411.1"/>
    <property type="molecule type" value="Genomic_DNA"/>
</dbReference>
<dbReference type="Pfam" id="PF12833">
    <property type="entry name" value="HTH_18"/>
    <property type="match status" value="1"/>
</dbReference>
<dbReference type="InterPro" id="IPR009057">
    <property type="entry name" value="Homeodomain-like_sf"/>
</dbReference>